<dbReference type="Proteomes" id="UP000199205">
    <property type="component" value="Unassembled WGS sequence"/>
</dbReference>
<sequence>MIELTPSQIAGLKLAQQGDLYPQSAKKWTHQNATVTYAKTDRWKERPQKIKFISAKTLEELREPGFLERLHFNDDAEKDVYAITMAGKIWLLKNK</sequence>
<gene>
    <name evidence="1" type="ORF">GA0061101_14635</name>
</gene>
<accession>A0A1C3XJM0</accession>
<proteinExistence type="predicted"/>
<dbReference type="RefSeq" id="WP_037197012.1">
    <property type="nucleotide sequence ID" value="NZ_FMAF01000046.1"/>
</dbReference>
<reference evidence="1 2" key="1">
    <citation type="submission" date="2016-08" db="EMBL/GenBank/DDBJ databases">
        <authorList>
            <person name="Seilhamer J.J."/>
        </authorList>
    </citation>
    <scope>NUCLEOTIDE SEQUENCE [LARGE SCALE GENOMIC DNA]</scope>
    <source>
        <strain evidence="1 2">P1-7</strain>
    </source>
</reference>
<organism evidence="1 2">
    <name type="scientific">Rhizobium lusitanum</name>
    <dbReference type="NCBI Taxonomy" id="293958"/>
    <lineage>
        <taxon>Bacteria</taxon>
        <taxon>Pseudomonadati</taxon>
        <taxon>Pseudomonadota</taxon>
        <taxon>Alphaproteobacteria</taxon>
        <taxon>Hyphomicrobiales</taxon>
        <taxon>Rhizobiaceae</taxon>
        <taxon>Rhizobium/Agrobacterium group</taxon>
        <taxon>Rhizobium</taxon>
    </lineage>
</organism>
<dbReference type="OrthoDB" id="8279745at2"/>
<dbReference type="EMBL" id="FMAF01000046">
    <property type="protein sequence ID" value="SCB52174.1"/>
    <property type="molecule type" value="Genomic_DNA"/>
</dbReference>
<protein>
    <submittedName>
        <fullName evidence="1">Uncharacterized protein</fullName>
    </submittedName>
</protein>
<dbReference type="AlphaFoldDB" id="A0A1C3XJM0"/>
<name>A0A1C3XJM0_9HYPH</name>
<evidence type="ECO:0000313" key="1">
    <source>
        <dbReference type="EMBL" id="SCB52174.1"/>
    </source>
</evidence>
<evidence type="ECO:0000313" key="2">
    <source>
        <dbReference type="Proteomes" id="UP000199205"/>
    </source>
</evidence>